<protein>
    <submittedName>
        <fullName evidence="1">Uncharacterized protein</fullName>
    </submittedName>
</protein>
<organism evidence="1 2">
    <name type="scientific">Phyllostomus discolor</name>
    <name type="common">pale spear-nosed bat</name>
    <dbReference type="NCBI Taxonomy" id="89673"/>
    <lineage>
        <taxon>Eukaryota</taxon>
        <taxon>Metazoa</taxon>
        <taxon>Chordata</taxon>
        <taxon>Craniata</taxon>
        <taxon>Vertebrata</taxon>
        <taxon>Euteleostomi</taxon>
        <taxon>Mammalia</taxon>
        <taxon>Eutheria</taxon>
        <taxon>Laurasiatheria</taxon>
        <taxon>Chiroptera</taxon>
        <taxon>Yangochiroptera</taxon>
        <taxon>Phyllostomidae</taxon>
        <taxon>Phyllostominae</taxon>
        <taxon>Phyllostomus</taxon>
    </lineage>
</organism>
<dbReference type="AlphaFoldDB" id="A0A833YKM6"/>
<sequence length="212" mass="23845">MSFLGQPKIKRSPFSGLCAHTERISKEAKLCPHTHTHTRTHTHTPETCFSQGKAPIKIKLSCSFMVLMLHFKYVNPNLGSKWTYLSIFNNLVPLGNHGILVMMALEKATRESESAAHSETAKRVCTRVRAQVSRCALREATTHCAEKASWLEPSHSQTERHLPSRHACHGYAAFLEKEKKSDWKQAENGIARGYFTVSKTIPSQNRGLYPSS</sequence>
<evidence type="ECO:0000313" key="1">
    <source>
        <dbReference type="EMBL" id="KAF6074945.1"/>
    </source>
</evidence>
<proteinExistence type="predicted"/>
<name>A0A833YKM6_9CHIR</name>
<comment type="caution">
    <text evidence="1">The sequence shown here is derived from an EMBL/GenBank/DDBJ whole genome shotgun (WGS) entry which is preliminary data.</text>
</comment>
<reference evidence="1 2" key="1">
    <citation type="journal article" date="2020" name="Nature">
        <title>Six reference-quality genomes reveal evolution of bat adaptations.</title>
        <authorList>
            <person name="Jebb D."/>
            <person name="Huang Z."/>
            <person name="Pippel M."/>
            <person name="Hughes G.M."/>
            <person name="Lavrichenko K."/>
            <person name="Devanna P."/>
            <person name="Winkler S."/>
            <person name="Jermiin L.S."/>
            <person name="Skirmuntt E.C."/>
            <person name="Katzourakis A."/>
            <person name="Burkitt-Gray L."/>
            <person name="Ray D.A."/>
            <person name="Sullivan K.A.M."/>
            <person name="Roscito J.G."/>
            <person name="Kirilenko B.M."/>
            <person name="Davalos L.M."/>
            <person name="Corthals A.P."/>
            <person name="Power M.L."/>
            <person name="Jones G."/>
            <person name="Ransome R.D."/>
            <person name="Dechmann D.K.N."/>
            <person name="Locatelli A.G."/>
            <person name="Puechmaille S.J."/>
            <person name="Fedrigo O."/>
            <person name="Jarvis E.D."/>
            <person name="Hiller M."/>
            <person name="Vernes S.C."/>
            <person name="Myers E.W."/>
            <person name="Teeling E.C."/>
        </authorList>
    </citation>
    <scope>NUCLEOTIDE SEQUENCE [LARGE SCALE GENOMIC DNA]</scope>
    <source>
        <strain evidence="1">Bat1K_MPI-CBG_1</strain>
    </source>
</reference>
<dbReference type="Proteomes" id="UP000664940">
    <property type="component" value="Unassembled WGS sequence"/>
</dbReference>
<gene>
    <name evidence="1" type="ORF">HJG60_009355</name>
</gene>
<dbReference type="EMBL" id="JABVXQ010000015">
    <property type="protein sequence ID" value="KAF6074945.1"/>
    <property type="molecule type" value="Genomic_DNA"/>
</dbReference>
<evidence type="ECO:0000313" key="2">
    <source>
        <dbReference type="Proteomes" id="UP000664940"/>
    </source>
</evidence>
<accession>A0A833YKM6</accession>